<reference evidence="5 6" key="2">
    <citation type="journal article" date="2017" name="Front. Plant Sci.">
        <title>Gene Classification and Mining of Molecular Markers Useful in Red Clover (Trifolium pratense) Breeding.</title>
        <authorList>
            <person name="Istvanek J."/>
            <person name="Dluhosova J."/>
            <person name="Dluhos P."/>
            <person name="Patkova L."/>
            <person name="Nedelnik J."/>
            <person name="Repkova J."/>
        </authorList>
    </citation>
    <scope>NUCLEOTIDE SEQUENCE [LARGE SCALE GENOMIC DNA]</scope>
    <source>
        <strain evidence="6">cv. Tatra</strain>
        <tissue evidence="5">Young leaves</tissue>
    </source>
</reference>
<proteinExistence type="predicted"/>
<name>A0A2K3PLT6_TRIPR</name>
<dbReference type="PANTHER" id="PTHR48032:SF12">
    <property type="entry name" value="RRM DOMAIN-CONTAINING PROTEIN"/>
    <property type="match status" value="1"/>
</dbReference>
<evidence type="ECO:0000256" key="2">
    <source>
        <dbReference type="ARBA" id="ARBA00022884"/>
    </source>
</evidence>
<dbReference type="STRING" id="57577.A0A2K3PLT6"/>
<dbReference type="SMART" id="SM00360">
    <property type="entry name" value="RRM"/>
    <property type="match status" value="2"/>
</dbReference>
<dbReference type="InterPro" id="IPR000504">
    <property type="entry name" value="RRM_dom"/>
</dbReference>
<evidence type="ECO:0000259" key="4">
    <source>
        <dbReference type="PROSITE" id="PS50102"/>
    </source>
</evidence>
<dbReference type="GO" id="GO:0003729">
    <property type="term" value="F:mRNA binding"/>
    <property type="evidence" value="ECO:0007669"/>
    <property type="project" value="TreeGrafter"/>
</dbReference>
<reference evidence="5 6" key="1">
    <citation type="journal article" date="2014" name="Am. J. Bot.">
        <title>Genome assembly and annotation for red clover (Trifolium pratense; Fabaceae).</title>
        <authorList>
            <person name="Istvanek J."/>
            <person name="Jaros M."/>
            <person name="Krenek A."/>
            <person name="Repkova J."/>
        </authorList>
    </citation>
    <scope>NUCLEOTIDE SEQUENCE [LARGE SCALE GENOMIC DNA]</scope>
    <source>
        <strain evidence="6">cv. Tatra</strain>
        <tissue evidence="5">Young leaves</tissue>
    </source>
</reference>
<dbReference type="Gene3D" id="3.30.70.330">
    <property type="match status" value="2"/>
</dbReference>
<keyword evidence="2 3" id="KW-0694">RNA-binding</keyword>
<dbReference type="InterPro" id="IPR012677">
    <property type="entry name" value="Nucleotide-bd_a/b_plait_sf"/>
</dbReference>
<dbReference type="PANTHER" id="PTHR48032">
    <property type="entry name" value="RNA-BINDING PROTEIN MUSASHI HOMOLOG RBP6"/>
    <property type="match status" value="1"/>
</dbReference>
<gene>
    <name evidence="5" type="ORF">L195_g012962</name>
</gene>
<dbReference type="Gramene" id="Tp57577_TGAC_v2_mRNA21239">
    <property type="protein sequence ID" value="Tp57577_TGAC_v2_mRNA21239"/>
    <property type="gene ID" value="Tp57577_TGAC_v2_gene20533"/>
</dbReference>
<comment type="caution">
    <text evidence="5">The sequence shown here is derived from an EMBL/GenBank/DDBJ whole genome shotgun (WGS) entry which is preliminary data.</text>
</comment>
<evidence type="ECO:0000313" key="6">
    <source>
        <dbReference type="Proteomes" id="UP000236291"/>
    </source>
</evidence>
<dbReference type="GO" id="GO:0006417">
    <property type="term" value="P:regulation of translation"/>
    <property type="evidence" value="ECO:0007669"/>
    <property type="project" value="TreeGrafter"/>
</dbReference>
<evidence type="ECO:0000256" key="3">
    <source>
        <dbReference type="PROSITE-ProRule" id="PRU00176"/>
    </source>
</evidence>
<evidence type="ECO:0000313" key="5">
    <source>
        <dbReference type="EMBL" id="PNY16247.1"/>
    </source>
</evidence>
<sequence length="375" mass="41609">MYSTMNFKMDPDKSKLFVGGISRDTTEDNLKHHFSKYGTVLFSTISFDRTTRIPRGFGFVTFSDISSAHNALQDTHIILGRKVEVRKAIPRSEQQQRYQLQNRGGNYYSNYECNSNYIRTKKIFVGGLPANMSVEEFKRYFEKFGAITDVVVMQDSVTRRPRGFGFITFDSEDSVENVMMRNFHDLNGRQVEVKRAVPREGRYGYDDGFSNRIRYQSDRGAAETTLIPSSPANTLPGFAPLPLYTGGGGVYGYGSNPYGCWYPVGGYGGNGYAAPSDAYRNFWYGQMVTGPQACQMPYANVMPNVAYMGGRVEIVGSDAAGTLGYNAFLGSTTNYKFDQPFITNGFVPCNVPSPHSVKLNVGASSFKGSNGEISS</sequence>
<protein>
    <submittedName>
        <fullName evidence="5">Daz-associated protein 1-like</fullName>
    </submittedName>
</protein>
<keyword evidence="1" id="KW-0677">Repeat</keyword>
<dbReference type="PROSITE" id="PS50102">
    <property type="entry name" value="RRM"/>
    <property type="match status" value="2"/>
</dbReference>
<dbReference type="Pfam" id="PF00076">
    <property type="entry name" value="RRM_1"/>
    <property type="match status" value="2"/>
</dbReference>
<dbReference type="SUPFAM" id="SSF54928">
    <property type="entry name" value="RNA-binding domain, RBD"/>
    <property type="match status" value="2"/>
</dbReference>
<evidence type="ECO:0000256" key="1">
    <source>
        <dbReference type="ARBA" id="ARBA00022737"/>
    </source>
</evidence>
<dbReference type="EMBL" id="ASHM01008366">
    <property type="protein sequence ID" value="PNY16247.1"/>
    <property type="molecule type" value="Genomic_DNA"/>
</dbReference>
<dbReference type="CDD" id="cd12330">
    <property type="entry name" value="RRM2_Hrp1p"/>
    <property type="match status" value="1"/>
</dbReference>
<accession>A0A2K3PLT6</accession>
<feature type="domain" description="RRM" evidence="4">
    <location>
        <begin position="14"/>
        <end position="90"/>
    </location>
</feature>
<feature type="domain" description="RRM" evidence="4">
    <location>
        <begin position="121"/>
        <end position="198"/>
    </location>
</feature>
<dbReference type="Proteomes" id="UP000236291">
    <property type="component" value="Unassembled WGS sequence"/>
</dbReference>
<organism evidence="5 6">
    <name type="scientific">Trifolium pratense</name>
    <name type="common">Red clover</name>
    <dbReference type="NCBI Taxonomy" id="57577"/>
    <lineage>
        <taxon>Eukaryota</taxon>
        <taxon>Viridiplantae</taxon>
        <taxon>Streptophyta</taxon>
        <taxon>Embryophyta</taxon>
        <taxon>Tracheophyta</taxon>
        <taxon>Spermatophyta</taxon>
        <taxon>Magnoliopsida</taxon>
        <taxon>eudicotyledons</taxon>
        <taxon>Gunneridae</taxon>
        <taxon>Pentapetalae</taxon>
        <taxon>rosids</taxon>
        <taxon>fabids</taxon>
        <taxon>Fabales</taxon>
        <taxon>Fabaceae</taxon>
        <taxon>Papilionoideae</taxon>
        <taxon>50 kb inversion clade</taxon>
        <taxon>NPAAA clade</taxon>
        <taxon>Hologalegina</taxon>
        <taxon>IRL clade</taxon>
        <taxon>Trifolieae</taxon>
        <taxon>Trifolium</taxon>
    </lineage>
</organism>
<dbReference type="AlphaFoldDB" id="A0A2K3PLT6"/>
<dbReference type="InterPro" id="IPR035979">
    <property type="entry name" value="RBD_domain_sf"/>
</dbReference>